<dbReference type="NCBIfam" id="NF000908">
    <property type="entry name" value="PRK00089.1"/>
    <property type="match status" value="1"/>
</dbReference>
<dbReference type="EMBL" id="HBHW01036096">
    <property type="protein sequence ID" value="CAE0059631.1"/>
    <property type="molecule type" value="Transcribed_RNA"/>
</dbReference>
<keyword evidence="3 5" id="KW-0694">RNA-binding</keyword>
<dbReference type="NCBIfam" id="TIGR00436">
    <property type="entry name" value="era"/>
    <property type="match status" value="1"/>
</dbReference>
<proteinExistence type="inferred from homology"/>
<evidence type="ECO:0000313" key="11">
    <source>
        <dbReference type="EMBL" id="CAE0059633.1"/>
    </source>
</evidence>
<dbReference type="AlphaFoldDB" id="A0A7S3A2H2"/>
<dbReference type="InterPro" id="IPR006073">
    <property type="entry name" value="GTP-bd"/>
</dbReference>
<keyword evidence="2 6" id="KW-0547">Nucleotide-binding</keyword>
<feature type="region of interest" description="G1" evidence="6">
    <location>
        <begin position="64"/>
        <end position="71"/>
    </location>
</feature>
<evidence type="ECO:0000313" key="12">
    <source>
        <dbReference type="EMBL" id="CAE0059634.1"/>
    </source>
</evidence>
<dbReference type="CDD" id="cd22534">
    <property type="entry name" value="KH-II_Era"/>
    <property type="match status" value="1"/>
</dbReference>
<dbReference type="GO" id="GO:0019843">
    <property type="term" value="F:rRNA binding"/>
    <property type="evidence" value="ECO:0007669"/>
    <property type="project" value="TreeGrafter"/>
</dbReference>
<evidence type="ECO:0000259" key="9">
    <source>
        <dbReference type="PROSITE" id="PS51713"/>
    </source>
</evidence>
<keyword evidence="4 6" id="KW-0342">GTP-binding</keyword>
<evidence type="ECO:0000256" key="6">
    <source>
        <dbReference type="PROSITE-ProRule" id="PRU01050"/>
    </source>
</evidence>
<evidence type="ECO:0000313" key="10">
    <source>
        <dbReference type="EMBL" id="CAE0059631.1"/>
    </source>
</evidence>
<dbReference type="GO" id="GO:0000028">
    <property type="term" value="P:ribosomal small subunit assembly"/>
    <property type="evidence" value="ECO:0007669"/>
    <property type="project" value="TreeGrafter"/>
</dbReference>
<dbReference type="PROSITE" id="PS50823">
    <property type="entry name" value="KH_TYPE_2"/>
    <property type="match status" value="1"/>
</dbReference>
<dbReference type="NCBIfam" id="TIGR00231">
    <property type="entry name" value="small_GTP"/>
    <property type="match status" value="1"/>
</dbReference>
<evidence type="ECO:0000256" key="3">
    <source>
        <dbReference type="ARBA" id="ARBA00022884"/>
    </source>
</evidence>
<dbReference type="Pfam" id="PF01926">
    <property type="entry name" value="MMR_HSR1"/>
    <property type="match status" value="1"/>
</dbReference>
<dbReference type="GO" id="GO:0005525">
    <property type="term" value="F:GTP binding"/>
    <property type="evidence" value="ECO:0007669"/>
    <property type="project" value="UniProtKB-UniRule"/>
</dbReference>
<evidence type="ECO:0000256" key="2">
    <source>
        <dbReference type="ARBA" id="ARBA00022741"/>
    </source>
</evidence>
<evidence type="ECO:0008006" key="13">
    <source>
        <dbReference type="Google" id="ProtNLM"/>
    </source>
</evidence>
<accession>A0A7S3A2H2</accession>
<reference evidence="12" key="1">
    <citation type="submission" date="2021-01" db="EMBL/GenBank/DDBJ databases">
        <authorList>
            <person name="Corre E."/>
            <person name="Pelletier E."/>
            <person name="Niang G."/>
            <person name="Scheremetjew M."/>
            <person name="Finn R."/>
            <person name="Kale V."/>
            <person name="Holt S."/>
            <person name="Cochrane G."/>
            <person name="Meng A."/>
            <person name="Brown T."/>
            <person name="Cohen L."/>
        </authorList>
    </citation>
    <scope>NUCLEOTIDE SEQUENCE</scope>
    <source>
        <strain evidence="12">CCMP 769</strain>
    </source>
</reference>
<gene>
    <name evidence="10" type="ORF">RMAR00112_LOCUS27696</name>
    <name evidence="11" type="ORF">RMAR00112_LOCUS27698</name>
    <name evidence="12" type="ORF">RMAR00112_LOCUS27699</name>
</gene>
<evidence type="ECO:0000259" key="8">
    <source>
        <dbReference type="PROSITE" id="PS50823"/>
    </source>
</evidence>
<feature type="region of interest" description="G3" evidence="6">
    <location>
        <begin position="111"/>
        <end position="114"/>
    </location>
</feature>
<dbReference type="GO" id="GO:0043024">
    <property type="term" value="F:ribosomal small subunit binding"/>
    <property type="evidence" value="ECO:0007669"/>
    <property type="project" value="TreeGrafter"/>
</dbReference>
<name>A0A7S3A2H2_9RHOD</name>
<sequence>MECFGLDGGFSASKFTCRNGQYCFVGLQNLLCISEQAFRKKPRLCAQETDKESGTRCGHVAIIGKSNVGKSTLMNHLVGEKIAIVTPKVQTTRNRIVGIATEKETQIIFLDTPGIFNPKLRFDRAMVDSAWTSAAEADMIALMFDLPQFKARKMEIDKLHEEIKSRITAIQKKRSRDVILIMNKVDLMTKKDAASASDVLSEFFSDVRPVDQFAISATRGDSVQDLKNCLADTLPEGPWLYPDDEMTTLPARLMAAEVTREKVFLQLKQELPYSVAVDTIAWEEYRNGSVRIDQEIFVQRQSQKGIVMGKNGTRIKALGVASREDIEELLGRKVHLFLHVKVRSDWQDRRDMYLPWGLNYNA</sequence>
<feature type="region of interest" description="G5" evidence="6">
    <location>
        <begin position="215"/>
        <end position="217"/>
    </location>
</feature>
<feature type="domain" description="Era-type G" evidence="9">
    <location>
        <begin position="56"/>
        <end position="236"/>
    </location>
</feature>
<evidence type="ECO:0000256" key="7">
    <source>
        <dbReference type="RuleBase" id="RU003761"/>
    </source>
</evidence>
<dbReference type="EMBL" id="HBHW01036098">
    <property type="protein sequence ID" value="CAE0059633.1"/>
    <property type="molecule type" value="Transcribed_RNA"/>
</dbReference>
<comment type="similarity">
    <text evidence="1 6 7">Belongs to the TRAFAC class TrmE-Era-EngA-EngB-Septin-like GTPase superfamily. Era GTPase family.</text>
</comment>
<dbReference type="InterPro" id="IPR015946">
    <property type="entry name" value="KH_dom-like_a/b"/>
</dbReference>
<dbReference type="PROSITE" id="PS51713">
    <property type="entry name" value="G_ERA"/>
    <property type="match status" value="1"/>
</dbReference>
<dbReference type="SUPFAM" id="SSF54814">
    <property type="entry name" value="Prokaryotic type KH domain (KH-domain type II)"/>
    <property type="match status" value="1"/>
</dbReference>
<organism evidence="12">
    <name type="scientific">Rhodosorus marinus</name>
    <dbReference type="NCBI Taxonomy" id="101924"/>
    <lineage>
        <taxon>Eukaryota</taxon>
        <taxon>Rhodophyta</taxon>
        <taxon>Stylonematophyceae</taxon>
        <taxon>Stylonematales</taxon>
        <taxon>Stylonemataceae</taxon>
        <taxon>Rhodosorus</taxon>
    </lineage>
</organism>
<dbReference type="GO" id="GO:0005829">
    <property type="term" value="C:cytosol"/>
    <property type="evidence" value="ECO:0007669"/>
    <property type="project" value="TreeGrafter"/>
</dbReference>
<dbReference type="InterPro" id="IPR027417">
    <property type="entry name" value="P-loop_NTPase"/>
</dbReference>
<dbReference type="InterPro" id="IPR005662">
    <property type="entry name" value="GTPase_Era-like"/>
</dbReference>
<feature type="region of interest" description="G2" evidence="6">
    <location>
        <begin position="90"/>
        <end position="94"/>
    </location>
</feature>
<dbReference type="CDD" id="cd04163">
    <property type="entry name" value="Era"/>
    <property type="match status" value="1"/>
</dbReference>
<feature type="region of interest" description="G4" evidence="6">
    <location>
        <begin position="183"/>
        <end position="186"/>
    </location>
</feature>
<evidence type="ECO:0000256" key="5">
    <source>
        <dbReference type="PROSITE-ProRule" id="PRU00118"/>
    </source>
</evidence>
<dbReference type="SUPFAM" id="SSF52540">
    <property type="entry name" value="P-loop containing nucleoside triphosphate hydrolases"/>
    <property type="match status" value="1"/>
</dbReference>
<feature type="domain" description="KH type-2" evidence="8">
    <location>
        <begin position="267"/>
        <end position="344"/>
    </location>
</feature>
<dbReference type="InterPro" id="IPR004044">
    <property type="entry name" value="KH_dom_type_2"/>
</dbReference>
<dbReference type="Gene3D" id="3.40.50.300">
    <property type="entry name" value="P-loop containing nucleotide triphosphate hydrolases"/>
    <property type="match status" value="1"/>
</dbReference>
<evidence type="ECO:0000256" key="4">
    <source>
        <dbReference type="ARBA" id="ARBA00023134"/>
    </source>
</evidence>
<protein>
    <recommendedName>
        <fullName evidence="13">GTPase Era</fullName>
    </recommendedName>
</protein>
<dbReference type="Pfam" id="PF07650">
    <property type="entry name" value="KH_2"/>
    <property type="match status" value="1"/>
</dbReference>
<dbReference type="PANTHER" id="PTHR42698">
    <property type="entry name" value="GTPASE ERA"/>
    <property type="match status" value="1"/>
</dbReference>
<dbReference type="InterPro" id="IPR030388">
    <property type="entry name" value="G_ERA_dom"/>
</dbReference>
<dbReference type="Gene3D" id="3.30.300.20">
    <property type="match status" value="1"/>
</dbReference>
<dbReference type="EMBL" id="HBHW01036099">
    <property type="protein sequence ID" value="CAE0059634.1"/>
    <property type="molecule type" value="Transcribed_RNA"/>
</dbReference>
<dbReference type="PANTHER" id="PTHR42698:SF1">
    <property type="entry name" value="GTPASE ERA, MITOCHONDRIAL"/>
    <property type="match status" value="1"/>
</dbReference>
<evidence type="ECO:0000256" key="1">
    <source>
        <dbReference type="ARBA" id="ARBA00007921"/>
    </source>
</evidence>
<dbReference type="InterPro" id="IPR005225">
    <property type="entry name" value="Small_GTP-bd"/>
</dbReference>
<dbReference type="InterPro" id="IPR009019">
    <property type="entry name" value="KH_sf_prok-type"/>
</dbReference>
<dbReference type="HAMAP" id="MF_00367">
    <property type="entry name" value="GTPase_Era"/>
    <property type="match status" value="1"/>
</dbReference>